<feature type="domain" description="CHK kinase-like" evidence="1">
    <location>
        <begin position="89"/>
        <end position="279"/>
    </location>
</feature>
<dbReference type="EMBL" id="KN549416">
    <property type="protein sequence ID" value="KHJ97672.1"/>
    <property type="molecule type" value="Genomic_DNA"/>
</dbReference>
<keyword evidence="3" id="KW-1185">Reference proteome</keyword>
<dbReference type="InterPro" id="IPR015897">
    <property type="entry name" value="CHK_kinase-like"/>
</dbReference>
<protein>
    <recommendedName>
        <fullName evidence="1">CHK kinase-like domain-containing protein</fullName>
    </recommendedName>
</protein>
<dbReference type="InterPro" id="IPR052961">
    <property type="entry name" value="Oxido-Kinase-like_Enzymes"/>
</dbReference>
<reference evidence="2 3" key="1">
    <citation type="submission" date="2014-03" db="EMBL/GenBank/DDBJ databases">
        <title>Draft genome of the hookworm Oesophagostomum dentatum.</title>
        <authorList>
            <person name="Mitreva M."/>
        </authorList>
    </citation>
    <scope>NUCLEOTIDE SEQUENCE [LARGE SCALE GENOMIC DNA]</scope>
    <source>
        <strain evidence="2 3">OD-Hann</strain>
    </source>
</reference>
<dbReference type="Pfam" id="PF07914">
    <property type="entry name" value="DUF1679"/>
    <property type="match status" value="2"/>
</dbReference>
<proteinExistence type="predicted"/>
<evidence type="ECO:0000259" key="1">
    <source>
        <dbReference type="SMART" id="SM00587"/>
    </source>
</evidence>
<dbReference type="PANTHER" id="PTHR23020">
    <property type="entry name" value="UNCHARACTERIZED NUCLEAR HORMONE RECEPTOR-RELATED"/>
    <property type="match status" value="1"/>
</dbReference>
<dbReference type="InterPro" id="IPR011009">
    <property type="entry name" value="Kinase-like_dom_sf"/>
</dbReference>
<dbReference type="Proteomes" id="UP000053660">
    <property type="component" value="Unassembled WGS sequence"/>
</dbReference>
<dbReference type="Gene3D" id="3.90.1200.10">
    <property type="match status" value="1"/>
</dbReference>
<dbReference type="OrthoDB" id="411145at2759"/>
<name>A0A0B1TPE9_OESDE</name>
<evidence type="ECO:0000313" key="2">
    <source>
        <dbReference type="EMBL" id="KHJ97672.1"/>
    </source>
</evidence>
<dbReference type="SUPFAM" id="SSF56112">
    <property type="entry name" value="Protein kinase-like (PK-like)"/>
    <property type="match status" value="1"/>
</dbReference>
<dbReference type="SMART" id="SM00587">
    <property type="entry name" value="CHK"/>
    <property type="match status" value="1"/>
</dbReference>
<dbReference type="AlphaFoldDB" id="A0A0B1TPE9"/>
<gene>
    <name evidence="2" type="ORF">OESDEN_02347</name>
</gene>
<organism evidence="2 3">
    <name type="scientific">Oesophagostomum dentatum</name>
    <name type="common">Nodular worm</name>
    <dbReference type="NCBI Taxonomy" id="61180"/>
    <lineage>
        <taxon>Eukaryota</taxon>
        <taxon>Metazoa</taxon>
        <taxon>Ecdysozoa</taxon>
        <taxon>Nematoda</taxon>
        <taxon>Chromadorea</taxon>
        <taxon>Rhabditida</taxon>
        <taxon>Rhabditina</taxon>
        <taxon>Rhabditomorpha</taxon>
        <taxon>Strongyloidea</taxon>
        <taxon>Strongylidae</taxon>
        <taxon>Oesophagostomum</taxon>
    </lineage>
</organism>
<evidence type="ECO:0000313" key="3">
    <source>
        <dbReference type="Proteomes" id="UP000053660"/>
    </source>
</evidence>
<accession>A0A0B1TPE9</accession>
<dbReference type="InterPro" id="IPR012877">
    <property type="entry name" value="Dhs-27"/>
</dbReference>
<dbReference type="PANTHER" id="PTHR23020:SF8">
    <property type="entry name" value="CHK KINASE-LIKE DOMAIN-CONTAINING PROTEIN"/>
    <property type="match status" value="1"/>
</dbReference>
<sequence>MSQNLASIGNGLFQTHVGWDDIEQCIQKERNIKVSFGPNRSVVQTGVGNYHKREVSVYKAFSRFDSSLTGLPKYYFSQEFNGDNKLKGFIGMEFIEDAELRHFFHNVTPDELSDVLRALAFLQAKSLQLTNEEKKNFISNPLPDAYSVTMPSSVVKKALHDMYTELEELRPTGEILEKMVDEVFDTNLTSTMNKELDSIIGMKDVFAHGDLWSTNILWNKTGEGVKFSRIIDHQYAHFGCAAEDLCRVFISTLSGKDRRENWERLLEEFHKYIVHYCKGELPFTLEQLKEAYRRMFPLAGLLLSDIFESIMKIAMQKLSSEERTAAERVVHEKVLALFEDIVFFAERNRSVRKNL</sequence>